<evidence type="ECO:0008006" key="5">
    <source>
        <dbReference type="Google" id="ProtNLM"/>
    </source>
</evidence>
<keyword evidence="1" id="KW-0175">Coiled coil</keyword>
<sequence>MATSAVMNPSSPSKSDAARSPSLWDPSLLPELPELPPFDSAIMEDLMRITEEDNVGVGQPMAGGETFAGTVTSQVSETPAELRSEINTPMNAESFGGVSSMDYGSTSSNLGDSDLRAMINEILQMDVGIDWGHFPADTSAAEQFEQRVYQSPLTIGNPMVGFGNIALEGGPGRGPRDRRPLLIWKKVPHRRNRCGRSKTGSKQLVSRERVKAYVASLESRVARLKKENAALKMEKDPIGEILKSSDSIDRIMLENPVKPKKKLLEKLRGCRSTEW</sequence>
<feature type="compositionally biased region" description="Polar residues" evidence="2">
    <location>
        <begin position="1"/>
        <end position="14"/>
    </location>
</feature>
<protein>
    <recommendedName>
        <fullName evidence="5">BZIP domain-containing protein</fullName>
    </recommendedName>
</protein>
<feature type="region of interest" description="Disordered" evidence="2">
    <location>
        <begin position="1"/>
        <end position="36"/>
    </location>
</feature>
<keyword evidence="4" id="KW-1185">Reference proteome</keyword>
<dbReference type="Gene3D" id="1.20.5.170">
    <property type="match status" value="1"/>
</dbReference>
<organism evidence="3 4">
    <name type="scientific">Vanilla planifolia</name>
    <name type="common">Vanilla</name>
    <dbReference type="NCBI Taxonomy" id="51239"/>
    <lineage>
        <taxon>Eukaryota</taxon>
        <taxon>Viridiplantae</taxon>
        <taxon>Streptophyta</taxon>
        <taxon>Embryophyta</taxon>
        <taxon>Tracheophyta</taxon>
        <taxon>Spermatophyta</taxon>
        <taxon>Magnoliopsida</taxon>
        <taxon>Liliopsida</taxon>
        <taxon>Asparagales</taxon>
        <taxon>Orchidaceae</taxon>
        <taxon>Vanilloideae</taxon>
        <taxon>Vanilleae</taxon>
        <taxon>Vanilla</taxon>
    </lineage>
</organism>
<evidence type="ECO:0000313" key="4">
    <source>
        <dbReference type="Proteomes" id="UP000636800"/>
    </source>
</evidence>
<proteinExistence type="predicted"/>
<feature type="compositionally biased region" description="Low complexity" evidence="2">
    <location>
        <begin position="20"/>
        <end position="36"/>
    </location>
</feature>
<name>A0A835V5B3_VANPL</name>
<dbReference type="AlphaFoldDB" id="A0A835V5B3"/>
<reference evidence="3 4" key="1">
    <citation type="journal article" date="2020" name="Nat. Food">
        <title>A phased Vanilla planifolia genome enables genetic improvement of flavour and production.</title>
        <authorList>
            <person name="Hasing T."/>
            <person name="Tang H."/>
            <person name="Brym M."/>
            <person name="Khazi F."/>
            <person name="Huang T."/>
            <person name="Chambers A.H."/>
        </authorList>
    </citation>
    <scope>NUCLEOTIDE SEQUENCE [LARGE SCALE GENOMIC DNA]</scope>
    <source>
        <tissue evidence="3">Leaf</tissue>
    </source>
</reference>
<evidence type="ECO:0000256" key="1">
    <source>
        <dbReference type="SAM" id="Coils"/>
    </source>
</evidence>
<evidence type="ECO:0000256" key="2">
    <source>
        <dbReference type="SAM" id="MobiDB-lite"/>
    </source>
</evidence>
<accession>A0A835V5B3</accession>
<evidence type="ECO:0000313" key="3">
    <source>
        <dbReference type="EMBL" id="KAG0488019.1"/>
    </source>
</evidence>
<dbReference type="Proteomes" id="UP000636800">
    <property type="component" value="Chromosome 3"/>
</dbReference>
<comment type="caution">
    <text evidence="3">The sequence shown here is derived from an EMBL/GenBank/DDBJ whole genome shotgun (WGS) entry which is preliminary data.</text>
</comment>
<gene>
    <name evidence="3" type="ORF">HPP92_006830</name>
</gene>
<dbReference type="EMBL" id="JADCNL010000003">
    <property type="protein sequence ID" value="KAG0488019.1"/>
    <property type="molecule type" value="Genomic_DNA"/>
</dbReference>
<feature type="coiled-coil region" evidence="1">
    <location>
        <begin position="207"/>
        <end position="234"/>
    </location>
</feature>